<evidence type="ECO:0000256" key="1">
    <source>
        <dbReference type="SAM" id="SignalP"/>
    </source>
</evidence>
<accession>A0A2P4Z0E9</accession>
<sequence>MFFINNKTTFITIFSILFTLFSGNDLNPKLNKISMISLRESTQKTRRLGVAAENAISQSVPKLFNSISPLELELSENKVDPALLQNSNTSRALNCYQSLPQYVLIKGILSEYSYFLKVFYKLKCEHKHEYHDGTKCGDTLFLIDLLENKEEILREKYLNKKNECFIFESNAVSVQLRYYNSEGFVGRTEDTLKDFELLMLERSFLRRIISQFESNLAEKTIEYEVSCMKGENAKNNLVDCHLLRTECWLLESELLSLSEEHFKRVSMFKRMEDIL</sequence>
<keyword evidence="3" id="KW-1185">Reference proteome</keyword>
<reference evidence="2 3" key="1">
    <citation type="submission" date="2014-04" db="EMBL/GenBank/DDBJ databases">
        <title>Comparative Genomics of Cryptosporidium Species.</title>
        <authorList>
            <person name="Silva J.C."/>
            <person name="Su Q."/>
            <person name="Chalmers R."/>
            <person name="Chibucos M.C."/>
            <person name="Elwin K."/>
            <person name="Godinez A."/>
            <person name="Guo F."/>
            <person name="Huynh K."/>
            <person name="Orvis J."/>
            <person name="Ott S."/>
            <person name="Sadzewicz L."/>
            <person name="Sengamalay N."/>
            <person name="Shetty A."/>
            <person name="Sun M."/>
            <person name="Tallon L."/>
            <person name="Xiao L."/>
            <person name="Zhang H."/>
            <person name="Fraser C.M."/>
            <person name="Zhu G."/>
            <person name="Kissinger J."/>
            <person name="Widmer G."/>
        </authorList>
    </citation>
    <scope>NUCLEOTIDE SEQUENCE [LARGE SCALE GENOMIC DNA]</scope>
    <source>
        <strain evidence="2 3">UKMEL1</strain>
    </source>
</reference>
<dbReference type="VEuPathDB" id="CryptoDB:CmeUKMEL1_07895"/>
<organism evidence="2 3">
    <name type="scientific">Cryptosporidium meleagridis</name>
    <dbReference type="NCBI Taxonomy" id="93969"/>
    <lineage>
        <taxon>Eukaryota</taxon>
        <taxon>Sar</taxon>
        <taxon>Alveolata</taxon>
        <taxon>Apicomplexa</taxon>
        <taxon>Conoidasida</taxon>
        <taxon>Coccidia</taxon>
        <taxon>Eucoccidiorida</taxon>
        <taxon>Eimeriorina</taxon>
        <taxon>Cryptosporidiidae</taxon>
        <taxon>Cryptosporidium</taxon>
    </lineage>
</organism>
<dbReference type="EMBL" id="JIBK01000015">
    <property type="protein sequence ID" value="POM83538.1"/>
    <property type="molecule type" value="Genomic_DNA"/>
</dbReference>
<dbReference type="OrthoDB" id="340091at2759"/>
<proteinExistence type="predicted"/>
<evidence type="ECO:0000313" key="3">
    <source>
        <dbReference type="Proteomes" id="UP000236928"/>
    </source>
</evidence>
<comment type="caution">
    <text evidence="2">The sequence shown here is derived from an EMBL/GenBank/DDBJ whole genome shotgun (WGS) entry which is preliminary data.</text>
</comment>
<feature type="chain" id="PRO_5015187239" description="Integral membrane protein" evidence="1">
    <location>
        <begin position="24"/>
        <end position="275"/>
    </location>
</feature>
<dbReference type="AlphaFoldDB" id="A0A2P4Z0E9"/>
<dbReference type="Proteomes" id="UP000236928">
    <property type="component" value="Unassembled WGS sequence"/>
</dbReference>
<evidence type="ECO:0000313" key="2">
    <source>
        <dbReference type="EMBL" id="POM83538.1"/>
    </source>
</evidence>
<gene>
    <name evidence="2" type="ORF">CmeUKMEL1_07895</name>
</gene>
<name>A0A2P4Z0E9_9CRYT</name>
<evidence type="ECO:0008006" key="4">
    <source>
        <dbReference type="Google" id="ProtNLM"/>
    </source>
</evidence>
<protein>
    <recommendedName>
        <fullName evidence="4">Integral membrane protein</fullName>
    </recommendedName>
</protein>
<feature type="signal peptide" evidence="1">
    <location>
        <begin position="1"/>
        <end position="23"/>
    </location>
</feature>
<keyword evidence="1" id="KW-0732">Signal</keyword>